<feature type="transmembrane region" description="Helical" evidence="2">
    <location>
        <begin position="495"/>
        <end position="519"/>
    </location>
</feature>
<feature type="region of interest" description="Disordered" evidence="1">
    <location>
        <begin position="1"/>
        <end position="24"/>
    </location>
</feature>
<evidence type="ECO:0000313" key="4">
    <source>
        <dbReference type="Proteomes" id="UP000003448"/>
    </source>
</evidence>
<dbReference type="STRING" id="1150864.MILUP08_43403"/>
<feature type="transmembrane region" description="Helical" evidence="2">
    <location>
        <begin position="236"/>
        <end position="256"/>
    </location>
</feature>
<feature type="transmembrane region" description="Helical" evidence="2">
    <location>
        <begin position="319"/>
        <end position="350"/>
    </location>
</feature>
<dbReference type="eggNOG" id="ENOG5033IEX">
    <property type="taxonomic scope" value="Bacteria"/>
</dbReference>
<reference evidence="4" key="1">
    <citation type="journal article" date="2012" name="J. Bacteriol.">
        <title>Genome Sequence of Micromonospora lupini Lupac 08, Isolated from Root Nodules of Lupinus angustifolius.</title>
        <authorList>
            <person name="Alonso-Vega P."/>
            <person name="Normand P."/>
            <person name="Bacigalupe R."/>
            <person name="Pujic P."/>
            <person name="Lajus A."/>
            <person name="Vallenet D."/>
            <person name="Carro L."/>
            <person name="Coll P."/>
            <person name="Trujillo M.E."/>
        </authorList>
    </citation>
    <scope>NUCLEOTIDE SEQUENCE [LARGE SCALE GENOMIC DNA]</scope>
    <source>
        <strain evidence="4">Lupac 08</strain>
    </source>
</reference>
<feature type="transmembrane region" description="Helical" evidence="2">
    <location>
        <begin position="102"/>
        <end position="121"/>
    </location>
</feature>
<feature type="transmembrane region" description="Helical" evidence="2">
    <location>
        <begin position="430"/>
        <end position="451"/>
    </location>
</feature>
<organism evidence="3 4">
    <name type="scientific">Micromonospora lupini str. Lupac 08</name>
    <dbReference type="NCBI Taxonomy" id="1150864"/>
    <lineage>
        <taxon>Bacteria</taxon>
        <taxon>Bacillati</taxon>
        <taxon>Actinomycetota</taxon>
        <taxon>Actinomycetes</taxon>
        <taxon>Micromonosporales</taxon>
        <taxon>Micromonosporaceae</taxon>
        <taxon>Micromonospora</taxon>
    </lineage>
</organism>
<feature type="transmembrane region" description="Helical" evidence="2">
    <location>
        <begin position="362"/>
        <end position="381"/>
    </location>
</feature>
<keyword evidence="2" id="KW-1133">Transmembrane helix</keyword>
<feature type="transmembrane region" description="Helical" evidence="2">
    <location>
        <begin position="75"/>
        <end position="96"/>
    </location>
</feature>
<feature type="transmembrane region" description="Helical" evidence="2">
    <location>
        <begin position="295"/>
        <end position="313"/>
    </location>
</feature>
<feature type="transmembrane region" description="Helical" evidence="2">
    <location>
        <begin position="30"/>
        <end position="54"/>
    </location>
</feature>
<proteinExistence type="predicted"/>
<name>I0L3U6_9ACTN</name>
<gene>
    <name evidence="3" type="ORF">MILUP08_43403</name>
</gene>
<dbReference type="AlphaFoldDB" id="I0L3U6"/>
<evidence type="ECO:0000256" key="2">
    <source>
        <dbReference type="SAM" id="Phobius"/>
    </source>
</evidence>
<feature type="transmembrane region" description="Helical" evidence="2">
    <location>
        <begin position="463"/>
        <end position="483"/>
    </location>
</feature>
<dbReference type="EMBL" id="CAIE01000026">
    <property type="protein sequence ID" value="CCH18493.1"/>
    <property type="molecule type" value="Genomic_DNA"/>
</dbReference>
<feature type="transmembrane region" description="Helical" evidence="2">
    <location>
        <begin position="401"/>
        <end position="418"/>
    </location>
</feature>
<keyword evidence="2" id="KW-0812">Transmembrane</keyword>
<feature type="transmembrane region" description="Helical" evidence="2">
    <location>
        <begin position="268"/>
        <end position="288"/>
    </location>
</feature>
<protein>
    <submittedName>
        <fullName evidence="3">Uncharacterized protein</fullName>
    </submittedName>
</protein>
<dbReference type="RefSeq" id="WP_007459904.1">
    <property type="nucleotide sequence ID" value="NZ_HF570108.1"/>
</dbReference>
<keyword evidence="2" id="KW-0472">Membrane</keyword>
<sequence length="654" mass="70128">MPSELTVTAPPAHTAVDPGTPPPVRPSRSVLIALAAAWLIPAAAYPLHLAWLLPPLVLLATASLLRGGRTLLDRLLLGTLLLVGATTVAGLLFTVWPWGLHPVAVSGTALTALTLIAAATGRRPTLPRPNWTDLLPIIATAGAVGYLAQPWLRAGTLAGRLSLLALGEDNFRHVALVDAIGRLGGYVFLDPAGSRDHIVSVLVRYPQGWHLTTALLDTHLRSATGTPSGISSLTHYGWWCLATFGLLTLTLFWAAQRLPGPLHPLHRVVLTVVVGALVLGSQMPRLLIAGYPSEVLGLTLAVALTALVVRPLAGNREQLLLLAALLVGIGFTYYLFLPPAGLLVLGWLVAHRRELSQVRRTLLAVGLVTALLAPLPLLLGVLGDSQTEALDAKAGPELAEAWRALLGLTPIVLIALVIQARRADRAWRRHLAAVLVAVGFALAIALANILAGVQPAYYFMKGTHLATVLLVVGTAALVRLLPVPSDADRRDRIRAAAPPVLAAALAVLTVVTLCGLTGWRGSLLVVDKQSWTQLWVRRSVDKPPRVAQVCAAAYRRHPAQQGTVTVVLDRTAYRGYVESICLSALQATTAQTEPAIYLPVFEEPERTRRMLRETSGPIRLLISDPAARRRVDSLLTRYPELRSRVTTVPMIIKY</sequence>
<evidence type="ECO:0000256" key="1">
    <source>
        <dbReference type="SAM" id="MobiDB-lite"/>
    </source>
</evidence>
<accession>I0L3U6</accession>
<evidence type="ECO:0000313" key="3">
    <source>
        <dbReference type="EMBL" id="CCH18493.1"/>
    </source>
</evidence>
<dbReference type="OrthoDB" id="3336106at2"/>
<comment type="caution">
    <text evidence="3">The sequence shown here is derived from an EMBL/GenBank/DDBJ whole genome shotgun (WGS) entry which is preliminary data.</text>
</comment>
<keyword evidence="4" id="KW-1185">Reference proteome</keyword>
<dbReference type="Proteomes" id="UP000003448">
    <property type="component" value="Unassembled WGS sequence"/>
</dbReference>